<evidence type="ECO:0000313" key="7">
    <source>
        <dbReference type="EMBL" id="PWA61823.1"/>
    </source>
</evidence>
<dbReference type="AlphaFoldDB" id="A0A2U1MKN1"/>
<keyword evidence="3" id="KW-0862">Zinc</keyword>
<dbReference type="PROSITE" id="PS50089">
    <property type="entry name" value="ZF_RING_2"/>
    <property type="match status" value="1"/>
</dbReference>
<evidence type="ECO:0000259" key="6">
    <source>
        <dbReference type="PROSITE" id="PS50089"/>
    </source>
</evidence>
<dbReference type="OrthoDB" id="912690at2759"/>
<dbReference type="InterPro" id="IPR001841">
    <property type="entry name" value="Znf_RING"/>
</dbReference>
<evidence type="ECO:0000313" key="8">
    <source>
        <dbReference type="Proteomes" id="UP000245207"/>
    </source>
</evidence>
<keyword evidence="8" id="KW-1185">Reference proteome</keyword>
<proteinExistence type="predicted"/>
<dbReference type="SMART" id="SM00184">
    <property type="entry name" value="RING"/>
    <property type="match status" value="1"/>
</dbReference>
<organism evidence="7 8">
    <name type="scientific">Artemisia annua</name>
    <name type="common">Sweet wormwood</name>
    <dbReference type="NCBI Taxonomy" id="35608"/>
    <lineage>
        <taxon>Eukaryota</taxon>
        <taxon>Viridiplantae</taxon>
        <taxon>Streptophyta</taxon>
        <taxon>Embryophyta</taxon>
        <taxon>Tracheophyta</taxon>
        <taxon>Spermatophyta</taxon>
        <taxon>Magnoliopsida</taxon>
        <taxon>eudicotyledons</taxon>
        <taxon>Gunneridae</taxon>
        <taxon>Pentapetalae</taxon>
        <taxon>asterids</taxon>
        <taxon>campanulids</taxon>
        <taxon>Asterales</taxon>
        <taxon>Asteraceae</taxon>
        <taxon>Asteroideae</taxon>
        <taxon>Anthemideae</taxon>
        <taxon>Artemisiinae</taxon>
        <taxon>Artemisia</taxon>
    </lineage>
</organism>
<dbReference type="SUPFAM" id="SSF57850">
    <property type="entry name" value="RING/U-box"/>
    <property type="match status" value="1"/>
</dbReference>
<dbReference type="InterPro" id="IPR013083">
    <property type="entry name" value="Znf_RING/FYVE/PHD"/>
</dbReference>
<keyword evidence="1" id="KW-0479">Metal-binding</keyword>
<protein>
    <submittedName>
        <fullName evidence="7">Zinc finger, RING/FYVE/PHD-type</fullName>
    </submittedName>
</protein>
<dbReference type="GO" id="GO:0006511">
    <property type="term" value="P:ubiquitin-dependent protein catabolic process"/>
    <property type="evidence" value="ECO:0007669"/>
    <property type="project" value="TreeGrafter"/>
</dbReference>
<evidence type="ECO:0000256" key="5">
    <source>
        <dbReference type="SAM" id="MobiDB-lite"/>
    </source>
</evidence>
<dbReference type="PANTHER" id="PTHR45931">
    <property type="entry name" value="SI:CH211-59O9.10"/>
    <property type="match status" value="1"/>
</dbReference>
<dbReference type="PANTHER" id="PTHR45931:SF3">
    <property type="entry name" value="RING ZINC FINGER-CONTAINING PROTEIN"/>
    <property type="match status" value="1"/>
</dbReference>
<evidence type="ECO:0000256" key="4">
    <source>
        <dbReference type="PROSITE-ProRule" id="PRU00175"/>
    </source>
</evidence>
<keyword evidence="2 4" id="KW-0863">Zinc-finger</keyword>
<feature type="domain" description="RING-type" evidence="6">
    <location>
        <begin position="190"/>
        <end position="231"/>
    </location>
</feature>
<dbReference type="CDD" id="cd16454">
    <property type="entry name" value="RING-H2_PA-TM-RING"/>
    <property type="match status" value="1"/>
</dbReference>
<dbReference type="GO" id="GO:0005634">
    <property type="term" value="C:nucleus"/>
    <property type="evidence" value="ECO:0007669"/>
    <property type="project" value="TreeGrafter"/>
</dbReference>
<accession>A0A2U1MKN1</accession>
<evidence type="ECO:0000256" key="1">
    <source>
        <dbReference type="ARBA" id="ARBA00022723"/>
    </source>
</evidence>
<gene>
    <name evidence="7" type="ORF">CTI12_AA369360</name>
</gene>
<dbReference type="GO" id="GO:0008270">
    <property type="term" value="F:zinc ion binding"/>
    <property type="evidence" value="ECO:0007669"/>
    <property type="project" value="UniProtKB-KW"/>
</dbReference>
<comment type="caution">
    <text evidence="7">The sequence shown here is derived from an EMBL/GenBank/DDBJ whole genome shotgun (WGS) entry which is preliminary data.</text>
</comment>
<dbReference type="EMBL" id="PKPP01005011">
    <property type="protein sequence ID" value="PWA61823.1"/>
    <property type="molecule type" value="Genomic_DNA"/>
</dbReference>
<evidence type="ECO:0000256" key="2">
    <source>
        <dbReference type="ARBA" id="ARBA00022771"/>
    </source>
</evidence>
<evidence type="ECO:0000256" key="3">
    <source>
        <dbReference type="ARBA" id="ARBA00022833"/>
    </source>
</evidence>
<reference evidence="7 8" key="1">
    <citation type="journal article" date="2018" name="Mol. Plant">
        <title>The genome of Artemisia annua provides insight into the evolution of Asteraceae family and artemisinin biosynthesis.</title>
        <authorList>
            <person name="Shen Q."/>
            <person name="Zhang L."/>
            <person name="Liao Z."/>
            <person name="Wang S."/>
            <person name="Yan T."/>
            <person name="Shi P."/>
            <person name="Liu M."/>
            <person name="Fu X."/>
            <person name="Pan Q."/>
            <person name="Wang Y."/>
            <person name="Lv Z."/>
            <person name="Lu X."/>
            <person name="Zhang F."/>
            <person name="Jiang W."/>
            <person name="Ma Y."/>
            <person name="Chen M."/>
            <person name="Hao X."/>
            <person name="Li L."/>
            <person name="Tang Y."/>
            <person name="Lv G."/>
            <person name="Zhou Y."/>
            <person name="Sun X."/>
            <person name="Brodelius P.E."/>
            <person name="Rose J.K.C."/>
            <person name="Tang K."/>
        </authorList>
    </citation>
    <scope>NUCLEOTIDE SEQUENCE [LARGE SCALE GENOMIC DNA]</scope>
    <source>
        <strain evidence="8">cv. Huhao1</strain>
        <tissue evidence="7">Leaf</tissue>
    </source>
</reference>
<dbReference type="InterPro" id="IPR051834">
    <property type="entry name" value="RING_finger_E3_ligase"/>
</dbReference>
<dbReference type="Gene3D" id="3.30.40.10">
    <property type="entry name" value="Zinc/RING finger domain, C3HC4 (zinc finger)"/>
    <property type="match status" value="1"/>
</dbReference>
<dbReference type="Proteomes" id="UP000245207">
    <property type="component" value="Unassembled WGS sequence"/>
</dbReference>
<name>A0A2U1MKN1_ARTAN</name>
<feature type="compositionally biased region" description="Polar residues" evidence="5">
    <location>
        <begin position="74"/>
        <end position="97"/>
    </location>
</feature>
<dbReference type="GO" id="GO:0061630">
    <property type="term" value="F:ubiquitin protein ligase activity"/>
    <property type="evidence" value="ECO:0007669"/>
    <property type="project" value="TreeGrafter"/>
</dbReference>
<feature type="region of interest" description="Disordered" evidence="5">
    <location>
        <begin position="74"/>
        <end position="99"/>
    </location>
</feature>
<dbReference type="Pfam" id="PF13639">
    <property type="entry name" value="zf-RING_2"/>
    <property type="match status" value="1"/>
</dbReference>
<sequence>MNPHQLPYYCYQPTYNYNPYLIPPQHHYRLPPTEIFRQRLPSVQAQPPTSTSVYSSQSVQHVDGHLIIDACDYQSSSQQGRVQEPTPTSMHRSSSQHGLPMGLPIPPSSTSISQSQSLRYIFVVDDQYVTYRPPSHHGLSNVHVDSEVAIVDDLNMDQTDDLPVSTGFTATQLSDLPLTKYCKDEEGVDCAICICELEENEMVPVLACKHKFHENCIKQWLERQNLCPLCKCIAV</sequence>